<organism evidence="2 3">
    <name type="scientific">Paenibacillus etheri</name>
    <dbReference type="NCBI Taxonomy" id="1306852"/>
    <lineage>
        <taxon>Bacteria</taxon>
        <taxon>Bacillati</taxon>
        <taxon>Bacillota</taxon>
        <taxon>Bacilli</taxon>
        <taxon>Bacillales</taxon>
        <taxon>Paenibacillaceae</taxon>
        <taxon>Paenibacillus</taxon>
    </lineage>
</organism>
<gene>
    <name evidence="2" type="ORF">UQ64_17680</name>
</gene>
<dbReference type="EMBL" id="LCZJ02000025">
    <property type="protein sequence ID" value="KTD85925.1"/>
    <property type="molecule type" value="Genomic_DNA"/>
</dbReference>
<dbReference type="Gene3D" id="2.160.20.10">
    <property type="entry name" value="Single-stranded right-handed beta-helix, Pectin lyase-like"/>
    <property type="match status" value="1"/>
</dbReference>
<dbReference type="InterPro" id="IPR012334">
    <property type="entry name" value="Pectin_lyas_fold"/>
</dbReference>
<accession>A0A0W1AX84</accession>
<dbReference type="InterPro" id="IPR011050">
    <property type="entry name" value="Pectin_lyase_fold/virulence"/>
</dbReference>
<dbReference type="OrthoDB" id="6502305at2"/>
<dbReference type="InterPro" id="IPR024535">
    <property type="entry name" value="RHGA/B-epi-like_pectate_lyase"/>
</dbReference>
<name>A0A0W1AX84_9BACL</name>
<evidence type="ECO:0000313" key="2">
    <source>
        <dbReference type="EMBL" id="KTD85925.1"/>
    </source>
</evidence>
<dbReference type="RefSeq" id="WP_060624199.1">
    <property type="nucleotide sequence ID" value="NZ_LCZJ02000025.1"/>
</dbReference>
<evidence type="ECO:0000313" key="3">
    <source>
        <dbReference type="Proteomes" id="UP000054709"/>
    </source>
</evidence>
<reference evidence="2 3" key="1">
    <citation type="journal article" date="2015" name="Int. Biodeterior. Biodegradation">
        <title>Physiological and genetic screening methods for the isolation of methyl tert-butyl ether-degrading bacteria for bioremediation purposes.</title>
        <authorList>
            <person name="Guisado I.M."/>
            <person name="Purswani J."/>
            <person name="Gonzalez Lopez J."/>
            <person name="Pozo C."/>
        </authorList>
    </citation>
    <scope>NUCLEOTIDE SEQUENCE [LARGE SCALE GENOMIC DNA]</scope>
    <source>
        <strain evidence="2 3">SH7</strain>
    </source>
</reference>
<protein>
    <recommendedName>
        <fullName evidence="1">Rhamnogalacturonase A/B/Epimerase-like pectate lyase domain-containing protein</fullName>
    </recommendedName>
</protein>
<dbReference type="Pfam" id="PF12708">
    <property type="entry name" value="Pect-lyase_RHGA_epim"/>
    <property type="match status" value="1"/>
</dbReference>
<comment type="caution">
    <text evidence="2">The sequence shown here is derived from an EMBL/GenBank/DDBJ whole genome shotgun (WGS) entry which is preliminary data.</text>
</comment>
<dbReference type="AlphaFoldDB" id="A0A0W1AX84"/>
<proteinExistence type="predicted"/>
<sequence length="548" mass="58284">MATAPIPDNSVTTSVIVDGAVTSIKLDPETNGYVNVRSYGATGNGTKDDTVSIQNAINAGNAKRKVVIFPPGVYKVSSGRMRNPSSLEWWCLRIPTGTSLSFESGSKLLLASNPPSDTRVLVILNASNITITGALEIDGSASTVKSNVNDQLHGLFISSSQNISIESVYSHDCYGDNIFIGGTEEIPSVNVQIGYARCETAGRKNFVIHFVDQLHVNRAVLNNSRGGAPSFTGANSLDLEPDEFKGTRSFYQRFDSLTTTGFGNDLSAGLTDEIARLWTLDIGSLDMRVAGSVSPALLSYGLTMKVSHLSIRSTDHKASYGLQTIYSQLIDIASAKFDGIGGPAIYAAFNAAGGKPRLHIGSLGVYGSGSTLASGVRIDGGDLYVGTMDVQDLVGSTLFLFATQSDTMVTVDNMIVRNSGTNQVVLVSSYGSSKPFLHLNNVAVFDTRSVKVKRILEFETLVAMQGTSLGTMYNPYALTEWFSTYGNFKRAVRLVGGTLLPAVFIVEDSPEGTITAPIGSLAMRTDGVAKATFYVKESGNGANGWVAK</sequence>
<dbReference type="Proteomes" id="UP000054709">
    <property type="component" value="Unassembled WGS sequence"/>
</dbReference>
<keyword evidence="3" id="KW-1185">Reference proteome</keyword>
<feature type="domain" description="Rhamnogalacturonase A/B/Epimerase-like pectate lyase" evidence="1">
    <location>
        <begin position="33"/>
        <end position="79"/>
    </location>
</feature>
<evidence type="ECO:0000259" key="1">
    <source>
        <dbReference type="Pfam" id="PF12708"/>
    </source>
</evidence>
<dbReference type="SUPFAM" id="SSF51126">
    <property type="entry name" value="Pectin lyase-like"/>
    <property type="match status" value="1"/>
</dbReference>